<comment type="caution">
    <text evidence="4">The sequence shown here is derived from an EMBL/GenBank/DDBJ whole genome shotgun (WGS) entry which is preliminary data.</text>
</comment>
<dbReference type="InterPro" id="IPR001611">
    <property type="entry name" value="Leu-rich_rpt"/>
</dbReference>
<dbReference type="Proteomes" id="UP001363151">
    <property type="component" value="Unassembled WGS sequence"/>
</dbReference>
<feature type="compositionally biased region" description="Low complexity" evidence="2">
    <location>
        <begin position="199"/>
        <end position="227"/>
    </location>
</feature>
<comment type="similarity">
    <text evidence="1">Belongs to the aspartyl/asparaginyl beta-hydroxylase family.</text>
</comment>
<accession>A0ABR1G9G4</accession>
<dbReference type="Pfam" id="PF05118">
    <property type="entry name" value="Asp_Arg_Hydrox"/>
    <property type="match status" value="1"/>
</dbReference>
<reference evidence="4 5" key="1">
    <citation type="submission" date="2024-03" db="EMBL/GenBank/DDBJ databases">
        <title>Aureococcus anophagefferens CCMP1851 and Kratosvirus quantuckense: Draft genome of a second virus-susceptible host strain in the model system.</title>
        <authorList>
            <person name="Chase E."/>
            <person name="Truchon A.R."/>
            <person name="Schepens W."/>
            <person name="Wilhelm S.W."/>
        </authorList>
    </citation>
    <scope>NUCLEOTIDE SEQUENCE [LARGE SCALE GENOMIC DNA]</scope>
    <source>
        <strain evidence="4 5">CCMP1851</strain>
    </source>
</reference>
<dbReference type="PANTHER" id="PTHR12366">
    <property type="entry name" value="ASPARTYL/ASPARAGINYL BETA-HYDROXYLASE"/>
    <property type="match status" value="1"/>
</dbReference>
<feature type="region of interest" description="Disordered" evidence="2">
    <location>
        <begin position="145"/>
        <end position="227"/>
    </location>
</feature>
<sequence length="818" mass="85531">MASDVPLLATGQSKRPKARKVLVTFEHGPKPLRITLRKEMTVAALWPLVSQARDGVDAASYILTGGAAVLLPDDGVLASSPGRDGDVVLRCRRKIEQQDDMIAGVESFRALLGPEAYVEAMRIEIAREPALHATWAAMHEAMMAKAEPPPPRARDGVASRRFARARGVAGPARRSGGSARPRPSGTRSRRAARRRARARAAAPSSTRTSSSRASSTAMGADGCARAASGRRGAGHALLARRPPAAAPLPPAPGGGALVRRAALPWTAILERRASPSAELDAVSSPAAGRAFGNVSRRDQDLAGGADRWRQCQLLDGARARDAATLRPDPRSRGLRADCGVGQMIFSCLAPGAKLRPHCGPTNARLTVHMGLIVPPGGSRITVGGAGARVARGRECAVFDDGFEHEVEVVEGPGWCCSSTSGTRTYARDWPTVAAEERAIRQGAGGGCRRIKTSSKHACTGRGWAPDDRCDAAAAAGETCAGGGAPPGDEASGDWADPARGAGTPPLCSPTGVEHFSDALPPPYDALSPKSRAANPRPRTVSYGQEEGFMAQWALDVDAAYAASGVPNLVLFEPVQHFLMDLAPTLVPVLATTQAVARVLRRARRRGPRLRRLRRRALRGLGAPRALRGAAHRRALQRLLPREFHAALTVTLADGVTDAALDCFGSYVSAGGAATIAGALLDGADISTINLAGNGLGDDGRDAHGRGPRAQGEPAPGAEPLVQRHLGRGRHQARPALAVNTPLTTLDLAGNSIGEAGADRLTAAVARNRSLASLDLRNNDVDARDPKAAQERRRARQAQGPAGEHGARAAFAAEDPVVP</sequence>
<dbReference type="SUPFAM" id="SSF52047">
    <property type="entry name" value="RNI-like"/>
    <property type="match status" value="1"/>
</dbReference>
<dbReference type="Pfam" id="PF13516">
    <property type="entry name" value="LRR_6"/>
    <property type="match status" value="1"/>
</dbReference>
<feature type="domain" description="Aspartyl/asparaginy/proline hydroxylase" evidence="3">
    <location>
        <begin position="308"/>
        <end position="407"/>
    </location>
</feature>
<dbReference type="InterPro" id="IPR027443">
    <property type="entry name" value="IPNS-like_sf"/>
</dbReference>
<dbReference type="EMBL" id="JBBJCI010000040">
    <property type="protein sequence ID" value="KAK7249614.1"/>
    <property type="molecule type" value="Genomic_DNA"/>
</dbReference>
<feature type="compositionally biased region" description="Low complexity" evidence="2">
    <location>
        <begin position="796"/>
        <end position="818"/>
    </location>
</feature>
<evidence type="ECO:0000313" key="4">
    <source>
        <dbReference type="EMBL" id="KAK7249614.1"/>
    </source>
</evidence>
<organism evidence="4 5">
    <name type="scientific">Aureococcus anophagefferens</name>
    <name type="common">Harmful bloom alga</name>
    <dbReference type="NCBI Taxonomy" id="44056"/>
    <lineage>
        <taxon>Eukaryota</taxon>
        <taxon>Sar</taxon>
        <taxon>Stramenopiles</taxon>
        <taxon>Ochrophyta</taxon>
        <taxon>Pelagophyceae</taxon>
        <taxon>Pelagomonadales</taxon>
        <taxon>Pelagomonadaceae</taxon>
        <taxon>Aureococcus</taxon>
    </lineage>
</organism>
<dbReference type="Gene3D" id="2.60.120.330">
    <property type="entry name" value="B-lactam Antibiotic, Isopenicillin N Synthase, Chain"/>
    <property type="match status" value="1"/>
</dbReference>
<feature type="compositionally biased region" description="Low complexity" evidence="2">
    <location>
        <begin position="165"/>
        <end position="186"/>
    </location>
</feature>
<feature type="region of interest" description="Disordered" evidence="2">
    <location>
        <begin position="776"/>
        <end position="818"/>
    </location>
</feature>
<name>A0ABR1G9G4_AURAN</name>
<evidence type="ECO:0000313" key="5">
    <source>
        <dbReference type="Proteomes" id="UP001363151"/>
    </source>
</evidence>
<protein>
    <recommendedName>
        <fullName evidence="3">Aspartyl/asparaginy/proline hydroxylase domain-containing protein</fullName>
    </recommendedName>
</protein>
<feature type="compositionally biased region" description="Basic and acidic residues" evidence="2">
    <location>
        <begin position="776"/>
        <end position="791"/>
    </location>
</feature>
<dbReference type="Gene3D" id="3.80.10.10">
    <property type="entry name" value="Ribonuclease Inhibitor"/>
    <property type="match status" value="1"/>
</dbReference>
<dbReference type="InterPro" id="IPR032675">
    <property type="entry name" value="LRR_dom_sf"/>
</dbReference>
<evidence type="ECO:0000259" key="3">
    <source>
        <dbReference type="Pfam" id="PF05118"/>
    </source>
</evidence>
<dbReference type="InterPro" id="IPR039038">
    <property type="entry name" value="ASPH"/>
</dbReference>
<dbReference type="InterPro" id="IPR007803">
    <property type="entry name" value="Asp/Arg/Pro-Hydrxlase"/>
</dbReference>
<evidence type="ECO:0000256" key="1">
    <source>
        <dbReference type="ARBA" id="ARBA00007730"/>
    </source>
</evidence>
<feature type="compositionally biased region" description="Basic residues" evidence="2">
    <location>
        <begin position="187"/>
        <end position="198"/>
    </location>
</feature>
<gene>
    <name evidence="4" type="ORF">SO694_00004158</name>
</gene>
<feature type="region of interest" description="Disordered" evidence="2">
    <location>
        <begin position="696"/>
        <end position="719"/>
    </location>
</feature>
<proteinExistence type="inferred from homology"/>
<evidence type="ECO:0000256" key="2">
    <source>
        <dbReference type="SAM" id="MobiDB-lite"/>
    </source>
</evidence>
<keyword evidence="5" id="KW-1185">Reference proteome</keyword>
<dbReference type="PANTHER" id="PTHR12366:SF29">
    <property type="entry name" value="ASPARTYL BETA-HYDROXYLASE, ISOFORM L"/>
    <property type="match status" value="1"/>
</dbReference>